<organism evidence="1 2">
    <name type="scientific">Microbulbifer aggregans</name>
    <dbReference type="NCBI Taxonomy" id="1769779"/>
    <lineage>
        <taxon>Bacteria</taxon>
        <taxon>Pseudomonadati</taxon>
        <taxon>Pseudomonadota</taxon>
        <taxon>Gammaproteobacteria</taxon>
        <taxon>Cellvibrionales</taxon>
        <taxon>Microbulbiferaceae</taxon>
        <taxon>Microbulbifer</taxon>
    </lineage>
</organism>
<dbReference type="KEGG" id="micc:AUP74_01891"/>
<dbReference type="Gene3D" id="3.40.50.150">
    <property type="entry name" value="Vaccinia Virus protein VP39"/>
    <property type="match status" value="1"/>
</dbReference>
<dbReference type="PANTHER" id="PTHR43861">
    <property type="entry name" value="TRANS-ACONITATE 2-METHYLTRANSFERASE-RELATED"/>
    <property type="match status" value="1"/>
</dbReference>
<dbReference type="GO" id="GO:0032259">
    <property type="term" value="P:methylation"/>
    <property type="evidence" value="ECO:0007669"/>
    <property type="project" value="UniProtKB-KW"/>
</dbReference>
<evidence type="ECO:0000313" key="1">
    <source>
        <dbReference type="EMBL" id="AOS97322.1"/>
    </source>
</evidence>
<dbReference type="SUPFAM" id="SSF53335">
    <property type="entry name" value="S-adenosyl-L-methionine-dependent methyltransferases"/>
    <property type="match status" value="1"/>
</dbReference>
<keyword evidence="1" id="KW-0808">Transferase</keyword>
<dbReference type="Pfam" id="PF13489">
    <property type="entry name" value="Methyltransf_23"/>
    <property type="match status" value="1"/>
</dbReference>
<gene>
    <name evidence="1" type="ORF">AUP74_01891</name>
</gene>
<dbReference type="Proteomes" id="UP000095672">
    <property type="component" value="Chromosome"/>
</dbReference>
<sequence length="228" mass="25150">MTDSEFSDEKVLHSWRRNAAPWQRAIENAEIGSRIRVTDAAIVAAALTHRPRTALDVGCGEGWLCRALASEGIETWGVDGVPELVAAARDKSGDLGQRFMEMRYEEMESARFPLRFDLLVCNFSLIGEASVERVLAAAIDLLEPGGYLLIQTLHPCWGADGDYRSGWRSGTWKGFNDEFSDAPPWYFRTLGDWIALLGEKGLPLSRLDEPVDPETGTPASIIFHAGPA</sequence>
<dbReference type="InterPro" id="IPR029063">
    <property type="entry name" value="SAM-dependent_MTases_sf"/>
</dbReference>
<dbReference type="STRING" id="1769779.AUP74_01891"/>
<dbReference type="RefSeq" id="WP_069947346.1">
    <property type="nucleotide sequence ID" value="NZ_CP014143.1"/>
</dbReference>
<dbReference type="PATRIC" id="fig|1769779.3.peg.1895"/>
<dbReference type="PANTHER" id="PTHR43861:SF1">
    <property type="entry name" value="TRANS-ACONITATE 2-METHYLTRANSFERASE"/>
    <property type="match status" value="1"/>
</dbReference>
<keyword evidence="1" id="KW-0830">Ubiquinone</keyword>
<keyword evidence="2" id="KW-1185">Reference proteome</keyword>
<dbReference type="CDD" id="cd02440">
    <property type="entry name" value="AdoMet_MTases"/>
    <property type="match status" value="1"/>
</dbReference>
<proteinExistence type="predicted"/>
<accession>A0A1C9W843</accession>
<dbReference type="AlphaFoldDB" id="A0A1C9W843"/>
<reference evidence="2" key="1">
    <citation type="submission" date="2016-01" db="EMBL/GenBank/DDBJ databases">
        <title>Complete genome sequence of Microbulbifer sp. CCB-MM1, a halophile isolated from Matang Mangrove Forest, Perak.</title>
        <authorList>
            <person name="Moh T.H."/>
            <person name="Dinesh B."/>
            <person name="Lau N.-S."/>
            <person name="Go F."/>
            <person name="Alexander Chong S.-C."/>
        </authorList>
    </citation>
    <scope>NUCLEOTIDE SEQUENCE [LARGE SCALE GENOMIC DNA]</scope>
    <source>
        <strain evidence="2">CCB-MM1</strain>
    </source>
</reference>
<keyword evidence="1" id="KW-0489">Methyltransferase</keyword>
<protein>
    <submittedName>
        <fullName evidence="1">Bifunctional 3-demethylubiquinone-9 3-methyltransferase/ 2-octaprenyl-6-hydroxy phenol methylase</fullName>
    </submittedName>
</protein>
<dbReference type="GO" id="GO:0008168">
    <property type="term" value="F:methyltransferase activity"/>
    <property type="evidence" value="ECO:0007669"/>
    <property type="project" value="UniProtKB-KW"/>
</dbReference>
<name>A0A1C9W843_9GAMM</name>
<evidence type="ECO:0000313" key="2">
    <source>
        <dbReference type="Proteomes" id="UP000095672"/>
    </source>
</evidence>
<dbReference type="EMBL" id="CP014143">
    <property type="protein sequence ID" value="AOS97322.1"/>
    <property type="molecule type" value="Genomic_DNA"/>
</dbReference>
<dbReference type="OrthoDB" id="9791837at2"/>